<dbReference type="AlphaFoldDB" id="A0A7G9S919"/>
<evidence type="ECO:0000313" key="2">
    <source>
        <dbReference type="Proteomes" id="UP000515955"/>
    </source>
</evidence>
<evidence type="ECO:0008006" key="3">
    <source>
        <dbReference type="Google" id="ProtNLM"/>
    </source>
</evidence>
<reference evidence="1 2" key="1">
    <citation type="submission" date="2020-08" db="EMBL/GenBank/DDBJ databases">
        <title>Genome sequence of Sphingomonas rhizophila KACC 19189T.</title>
        <authorList>
            <person name="Hyun D.-W."/>
            <person name="Bae J.-W."/>
        </authorList>
    </citation>
    <scope>NUCLEOTIDE SEQUENCE [LARGE SCALE GENOMIC DNA]</scope>
    <source>
        <strain evidence="1 2">KACC 19189</strain>
    </source>
</reference>
<dbReference type="Gene3D" id="1.10.10.60">
    <property type="entry name" value="Homeodomain-like"/>
    <property type="match status" value="1"/>
</dbReference>
<sequence length="143" mass="15952">MARPSTYSTEVAENIFERLEAGEPLAAICRSEGMPAVRTFLDWVARDEKLAAAYTHARNAQGEWFDAEMDRIAKTAIDRDSAAAAKVQLSNLQWRASKQAPSKYGDRIDMTVDHTFDLAAVIDKRRQRALEGQDQPALPDASR</sequence>
<organism evidence="1 2">
    <name type="scientific">Sphingomonas rhizophila</name>
    <dbReference type="NCBI Taxonomy" id="2071607"/>
    <lineage>
        <taxon>Bacteria</taxon>
        <taxon>Pseudomonadati</taxon>
        <taxon>Pseudomonadota</taxon>
        <taxon>Alphaproteobacteria</taxon>
        <taxon>Sphingomonadales</taxon>
        <taxon>Sphingomonadaceae</taxon>
        <taxon>Sphingomonas</taxon>
    </lineage>
</organism>
<evidence type="ECO:0000313" key="1">
    <source>
        <dbReference type="EMBL" id="QNN64344.1"/>
    </source>
</evidence>
<dbReference type="KEGG" id="srhi:H9L12_08360"/>
<dbReference type="RefSeq" id="WP_187541344.1">
    <property type="nucleotide sequence ID" value="NZ_CP060717.1"/>
</dbReference>
<dbReference type="Proteomes" id="UP000515955">
    <property type="component" value="Chromosome"/>
</dbReference>
<protein>
    <recommendedName>
        <fullName evidence="3">Terminase small subunit protein</fullName>
    </recommendedName>
</protein>
<dbReference type="InterPro" id="IPR048683">
    <property type="entry name" value="Sf6_terminase"/>
</dbReference>
<dbReference type="EMBL" id="CP060717">
    <property type="protein sequence ID" value="QNN64344.1"/>
    <property type="molecule type" value="Genomic_DNA"/>
</dbReference>
<accession>A0A7G9S919</accession>
<proteinExistence type="predicted"/>
<gene>
    <name evidence="1" type="ORF">H9L12_08360</name>
</gene>
<keyword evidence="2" id="KW-1185">Reference proteome</keyword>
<dbReference type="Pfam" id="PF20901">
    <property type="entry name" value="Sf6_terminase"/>
    <property type="match status" value="1"/>
</dbReference>
<name>A0A7G9S919_9SPHN</name>